<dbReference type="EMBL" id="PEBK01000007">
    <property type="protein sequence ID" value="PJM74847.1"/>
    <property type="molecule type" value="Genomic_DNA"/>
</dbReference>
<dbReference type="InterPro" id="IPR011004">
    <property type="entry name" value="Trimer_LpxA-like_sf"/>
</dbReference>
<organism evidence="3 4">
    <name type="scientific">Bifidobacterium simiarum</name>
    <dbReference type="NCBI Taxonomy" id="2045441"/>
    <lineage>
        <taxon>Bacteria</taxon>
        <taxon>Bacillati</taxon>
        <taxon>Actinomycetota</taxon>
        <taxon>Actinomycetes</taxon>
        <taxon>Bifidobacteriales</taxon>
        <taxon>Bifidobacteriaceae</taxon>
        <taxon>Bifidobacterium</taxon>
    </lineage>
</organism>
<dbReference type="AlphaFoldDB" id="A0A2M9HDH2"/>
<dbReference type="PROSITE" id="PS00101">
    <property type="entry name" value="HEXAPEP_TRANSFERASES"/>
    <property type="match status" value="1"/>
</dbReference>
<dbReference type="Gene3D" id="2.160.10.10">
    <property type="entry name" value="Hexapeptide repeat proteins"/>
    <property type="match status" value="1"/>
</dbReference>
<dbReference type="Proteomes" id="UP000231451">
    <property type="component" value="Unassembled WGS sequence"/>
</dbReference>
<protein>
    <submittedName>
        <fullName evidence="3">Exopolysaccharide biosynthesis protein</fullName>
    </submittedName>
</protein>
<evidence type="ECO:0000256" key="1">
    <source>
        <dbReference type="ARBA" id="ARBA00022679"/>
    </source>
</evidence>
<evidence type="ECO:0000256" key="2">
    <source>
        <dbReference type="ARBA" id="ARBA00022737"/>
    </source>
</evidence>
<reference evidence="3 4" key="1">
    <citation type="submission" date="2017-10" db="EMBL/GenBank/DDBJ databases">
        <title>Draft genome sequences of strains TRE 1, TRE 9, TRE H and TRI 7, isolated from tamarins, belonging to four potential novel Bifidobacterium species.</title>
        <authorList>
            <person name="Mattarelli P."/>
            <person name="Modesto M."/>
            <person name="Puglisi E."/>
            <person name="Morelli L."/>
            <person name="Spezio C."/>
            <person name="Bonetti A."/>
            <person name="Sandri C."/>
        </authorList>
    </citation>
    <scope>NUCLEOTIDE SEQUENCE [LARGE SCALE GENOMIC DNA]</scope>
    <source>
        <strain evidence="4">TRI7</strain>
    </source>
</reference>
<dbReference type="SUPFAM" id="SSF51161">
    <property type="entry name" value="Trimeric LpxA-like enzymes"/>
    <property type="match status" value="1"/>
</dbReference>
<keyword evidence="1" id="KW-0808">Transferase</keyword>
<dbReference type="PANTHER" id="PTHR23416">
    <property type="entry name" value="SIALIC ACID SYNTHASE-RELATED"/>
    <property type="match status" value="1"/>
</dbReference>
<dbReference type="Pfam" id="PF00132">
    <property type="entry name" value="Hexapep"/>
    <property type="match status" value="1"/>
</dbReference>
<dbReference type="InterPro" id="IPR018357">
    <property type="entry name" value="Hexapep_transf_CS"/>
</dbReference>
<gene>
    <name evidence="3" type="ORF">CSQ87_07840</name>
</gene>
<dbReference type="InterPro" id="IPR051159">
    <property type="entry name" value="Hexapeptide_acetyltransf"/>
</dbReference>
<dbReference type="InterPro" id="IPR001451">
    <property type="entry name" value="Hexapep"/>
</dbReference>
<dbReference type="CDD" id="cd04647">
    <property type="entry name" value="LbH_MAT_like"/>
    <property type="match status" value="1"/>
</dbReference>
<dbReference type="GO" id="GO:0016740">
    <property type="term" value="F:transferase activity"/>
    <property type="evidence" value="ECO:0007669"/>
    <property type="project" value="UniProtKB-KW"/>
</dbReference>
<proteinExistence type="predicted"/>
<dbReference type="RefSeq" id="WP_100513326.1">
    <property type="nucleotide sequence ID" value="NZ_PEBK01000007.1"/>
</dbReference>
<evidence type="ECO:0000313" key="3">
    <source>
        <dbReference type="EMBL" id="PJM74847.1"/>
    </source>
</evidence>
<evidence type="ECO:0000313" key="4">
    <source>
        <dbReference type="Proteomes" id="UP000231451"/>
    </source>
</evidence>
<accession>A0A2M9HDH2</accession>
<dbReference type="OrthoDB" id="2643438at2"/>
<comment type="caution">
    <text evidence="3">The sequence shown here is derived from an EMBL/GenBank/DDBJ whole genome shotgun (WGS) entry which is preliminary data.</text>
</comment>
<keyword evidence="4" id="KW-1185">Reference proteome</keyword>
<name>A0A2M9HDH2_9BIFI</name>
<dbReference type="PANTHER" id="PTHR23416:SF78">
    <property type="entry name" value="LIPOPOLYSACCHARIDE BIOSYNTHESIS O-ACETYL TRANSFERASE WBBJ-RELATED"/>
    <property type="match status" value="1"/>
</dbReference>
<keyword evidence="2" id="KW-0677">Repeat</keyword>
<sequence>MLTDRMMTLRCKLRIASFKLFQRGRIQLGWSVSFRRRFVVNIRSKKSPAISIGDNVFFNNDCSLNCHESITIGNYTIFGEGVKVYDHDHGFALNGLPFNKQPIHAEPVVIGSNCWLGSGVIVLKGVTIGDNSVIGANTVVTHDVPPNSVVIAHQDIVVKELH</sequence>